<organism evidence="5 6">
    <name type="scientific">Candidatus Doriopsillibacter californiensis</name>
    <dbReference type="NCBI Taxonomy" id="2970740"/>
    <lineage>
        <taxon>Bacteria</taxon>
        <taxon>Pseudomonadati</taxon>
        <taxon>Pseudomonadota</taxon>
        <taxon>Gammaproteobacteria</taxon>
        <taxon>Candidatus Tethybacterales</taxon>
        <taxon>Candidatus Persebacteraceae</taxon>
        <taxon>Candidatus Doriopsillibacter</taxon>
    </lineage>
</organism>
<protein>
    <submittedName>
        <fullName evidence="5">Aldehyde dehydrogenase family protein</fullName>
    </submittedName>
</protein>
<gene>
    <name evidence="5" type="ORF">NQX30_04020</name>
</gene>
<dbReference type="InterPro" id="IPR015590">
    <property type="entry name" value="Aldehyde_DH_dom"/>
</dbReference>
<dbReference type="SUPFAM" id="SSF53720">
    <property type="entry name" value="ALDH-like"/>
    <property type="match status" value="1"/>
</dbReference>
<dbReference type="Gene3D" id="3.40.605.10">
    <property type="entry name" value="Aldehyde Dehydrogenase, Chain A, domain 1"/>
    <property type="match status" value="1"/>
</dbReference>
<name>A0ABT7QLR1_9GAMM</name>
<evidence type="ECO:0000256" key="3">
    <source>
        <dbReference type="RuleBase" id="RU003345"/>
    </source>
</evidence>
<feature type="active site" evidence="2">
    <location>
        <position position="246"/>
    </location>
</feature>
<dbReference type="Proteomes" id="UP001168167">
    <property type="component" value="Unassembled WGS sequence"/>
</dbReference>
<dbReference type="Gene3D" id="3.40.309.10">
    <property type="entry name" value="Aldehyde Dehydrogenase, Chain A, domain 2"/>
    <property type="match status" value="1"/>
</dbReference>
<dbReference type="PROSITE" id="PS00687">
    <property type="entry name" value="ALDEHYDE_DEHYDR_GLU"/>
    <property type="match status" value="1"/>
</dbReference>
<evidence type="ECO:0000313" key="6">
    <source>
        <dbReference type="Proteomes" id="UP001168167"/>
    </source>
</evidence>
<keyword evidence="6" id="KW-1185">Reference proteome</keyword>
<reference evidence="5" key="1">
    <citation type="submission" date="2022-08" db="EMBL/GenBank/DDBJ databases">
        <authorList>
            <person name="Dzunkova M."/>
            <person name="La Clair J."/>
            <person name="Tyml T."/>
            <person name="Doud D."/>
            <person name="Schulz F."/>
            <person name="Piquer S."/>
            <person name="Porcel Sanchis D."/>
            <person name="Osborn A."/>
            <person name="Robinson D."/>
            <person name="Louie K.B."/>
            <person name="Bowen B.P."/>
            <person name="Bowers R."/>
            <person name="Lee J."/>
            <person name="Arnau Llombart V."/>
            <person name="Diaz Villanueva W."/>
            <person name="Gosliner T."/>
            <person name="Northen T."/>
            <person name="Cheng J.-F."/>
            <person name="Burkart M.D."/>
            <person name="Woyke T."/>
        </authorList>
    </citation>
    <scope>NUCLEOTIDE SEQUENCE</scope>
    <source>
        <strain evidence="5">Df01</strain>
    </source>
</reference>
<dbReference type="InterPro" id="IPR016162">
    <property type="entry name" value="Ald_DH_N"/>
</dbReference>
<keyword evidence="1 3" id="KW-0560">Oxidoreductase</keyword>
<dbReference type="Pfam" id="PF00171">
    <property type="entry name" value="Aldedh"/>
    <property type="match status" value="1"/>
</dbReference>
<dbReference type="EMBL" id="JANQAO010000002">
    <property type="protein sequence ID" value="MDM5147535.1"/>
    <property type="molecule type" value="Genomic_DNA"/>
</dbReference>
<dbReference type="InterPro" id="IPR016161">
    <property type="entry name" value="Ald_DH/histidinol_DH"/>
</dbReference>
<dbReference type="InterPro" id="IPR029510">
    <property type="entry name" value="Ald_DH_CS_GLU"/>
</dbReference>
<evidence type="ECO:0000259" key="4">
    <source>
        <dbReference type="Pfam" id="PF00171"/>
    </source>
</evidence>
<comment type="similarity">
    <text evidence="3">Belongs to the aldehyde dehydrogenase family.</text>
</comment>
<comment type="caution">
    <text evidence="5">The sequence shown here is derived from an EMBL/GenBank/DDBJ whole genome shotgun (WGS) entry which is preliminary data.</text>
</comment>
<dbReference type="PANTHER" id="PTHR11699">
    <property type="entry name" value="ALDEHYDE DEHYDROGENASE-RELATED"/>
    <property type="match status" value="1"/>
</dbReference>
<evidence type="ECO:0000256" key="1">
    <source>
        <dbReference type="ARBA" id="ARBA00023002"/>
    </source>
</evidence>
<evidence type="ECO:0000256" key="2">
    <source>
        <dbReference type="PROSITE-ProRule" id="PRU10007"/>
    </source>
</evidence>
<evidence type="ECO:0000313" key="5">
    <source>
        <dbReference type="EMBL" id="MDM5147535.1"/>
    </source>
</evidence>
<proteinExistence type="inferred from homology"/>
<feature type="domain" description="Aldehyde dehydrogenase" evidence="4">
    <location>
        <begin position="12"/>
        <end position="469"/>
    </location>
</feature>
<dbReference type="InterPro" id="IPR016163">
    <property type="entry name" value="Ald_DH_C"/>
</dbReference>
<sequence>MTPNRLFIDNQWINTNDTLASINPADESIIGEVACAGQAEVDAAVAAARRALNGVWRKTTPWERGRVLAKISALILQNINALADMEMRETGKPITAAHGAVHSAARYFEFYAGVADKIQGTSIPLGENYVDFTLREPLGVTAHILPWNVPLNMLARGVAPALAAGCTAVVKPAEQTPHGALQLAQIFIDAGLPPGVVNIINGRGETTGAMLSSHPGIDGITFTGSVATGAAVMRAAAEHIKPVVLELGGKSPIIAFADAKPEKVATEACKGIYSNTGQYCDAGSRLLLNDRIHDAVLELVVEKSRAINVGMPAENVDMGPLISDEQHRRVMDYIRRGKESAVLACGGGRPATLEKGYFVEPTVFDQVDVGTDISQHEIFGPVLSVSYFGDEDEALHIANSTDFGLAAGIFTQDISRALRLASKLDAGTVYVNEYFSGEIASPFGGVKKSGIGRERGLETLANYTRIKNVIINISS</sequence>
<reference evidence="5" key="2">
    <citation type="journal article" date="2023" name="Microbiome">
        <title>Synthase-selected sorting approach identifies a beta-lactone synthase in a nudibranch symbiotic bacterium.</title>
        <authorList>
            <person name="Dzunkova M."/>
            <person name="La Clair J.J."/>
            <person name="Tyml T."/>
            <person name="Doud D."/>
            <person name="Schulz F."/>
            <person name="Piquer-Esteban S."/>
            <person name="Porcel Sanchis D."/>
            <person name="Osborn A."/>
            <person name="Robinson D."/>
            <person name="Louie K.B."/>
            <person name="Bowen B.P."/>
            <person name="Bowers R.M."/>
            <person name="Lee J."/>
            <person name="Arnau V."/>
            <person name="Diaz-Villanueva W."/>
            <person name="Stepanauskas R."/>
            <person name="Gosliner T."/>
            <person name="Date S.V."/>
            <person name="Northen T.R."/>
            <person name="Cheng J.F."/>
            <person name="Burkart M.D."/>
            <person name="Woyke T."/>
        </authorList>
    </citation>
    <scope>NUCLEOTIDE SEQUENCE</scope>
    <source>
        <strain evidence="5">Df01</strain>
    </source>
</reference>
<accession>A0ABT7QLR1</accession>